<gene>
    <name evidence="2" type="ORF">TDIB3V08_LOCUS7814</name>
</gene>
<proteinExistence type="predicted"/>
<feature type="region of interest" description="Disordered" evidence="1">
    <location>
        <begin position="1"/>
        <end position="70"/>
    </location>
</feature>
<feature type="compositionally biased region" description="Pro residues" evidence="1">
    <location>
        <begin position="57"/>
        <end position="66"/>
    </location>
</feature>
<evidence type="ECO:0000313" key="2">
    <source>
        <dbReference type="EMBL" id="CAD7201619.1"/>
    </source>
</evidence>
<evidence type="ECO:0000256" key="1">
    <source>
        <dbReference type="SAM" id="MobiDB-lite"/>
    </source>
</evidence>
<reference evidence="2" key="1">
    <citation type="submission" date="2020-11" db="EMBL/GenBank/DDBJ databases">
        <authorList>
            <person name="Tran Van P."/>
        </authorList>
    </citation>
    <scope>NUCLEOTIDE SEQUENCE</scope>
</reference>
<organism evidence="2">
    <name type="scientific">Timema douglasi</name>
    <name type="common">Walking stick</name>
    <dbReference type="NCBI Taxonomy" id="61478"/>
    <lineage>
        <taxon>Eukaryota</taxon>
        <taxon>Metazoa</taxon>
        <taxon>Ecdysozoa</taxon>
        <taxon>Arthropoda</taxon>
        <taxon>Hexapoda</taxon>
        <taxon>Insecta</taxon>
        <taxon>Pterygota</taxon>
        <taxon>Neoptera</taxon>
        <taxon>Polyneoptera</taxon>
        <taxon>Phasmatodea</taxon>
        <taxon>Timematodea</taxon>
        <taxon>Timematoidea</taxon>
        <taxon>Timematidae</taxon>
        <taxon>Timema</taxon>
    </lineage>
</organism>
<name>A0A7R8Z9M6_TIMDO</name>
<accession>A0A7R8Z9M6</accession>
<sequence>MQRATTWMIRKRPVESLSATETEGNTDEHLHTNTAHPVNGIYRPPPPPNSTTSSVGHPPPPPPPVKPLSSPQDGGLRIICFPVNTLSGGYWCDCNQSIKRSFGSSADRIVLLSILIRPPFPGRPRVNDHHPHHAAIEAFILLVNNLTWIVRVVTDKVTIIERERGLSSTEDLGEETDVFIQPWRRPHVTTTILTAGE</sequence>
<protein>
    <submittedName>
        <fullName evidence="2">Uncharacterized protein</fullName>
    </submittedName>
</protein>
<dbReference type="EMBL" id="OA568529">
    <property type="protein sequence ID" value="CAD7201619.1"/>
    <property type="molecule type" value="Genomic_DNA"/>
</dbReference>
<dbReference type="AlphaFoldDB" id="A0A7R8Z9M6"/>